<dbReference type="GeneID" id="25285259"/>
<dbReference type="AlphaFoldDB" id="A0A072PCV2"/>
<reference evidence="1 2" key="1">
    <citation type="submission" date="2013-03" db="EMBL/GenBank/DDBJ databases">
        <title>The Genome Sequence of Exophiala aquamarina CBS 119918.</title>
        <authorList>
            <consortium name="The Broad Institute Genomics Platform"/>
            <person name="Cuomo C."/>
            <person name="de Hoog S."/>
            <person name="Gorbushina A."/>
            <person name="Walker B."/>
            <person name="Young S.K."/>
            <person name="Zeng Q."/>
            <person name="Gargeya S."/>
            <person name="Fitzgerald M."/>
            <person name="Haas B."/>
            <person name="Abouelleil A."/>
            <person name="Allen A.W."/>
            <person name="Alvarado L."/>
            <person name="Arachchi H.M."/>
            <person name="Berlin A.M."/>
            <person name="Chapman S.B."/>
            <person name="Gainer-Dewar J."/>
            <person name="Goldberg J."/>
            <person name="Griggs A."/>
            <person name="Gujja S."/>
            <person name="Hansen M."/>
            <person name="Howarth C."/>
            <person name="Imamovic A."/>
            <person name="Ireland A."/>
            <person name="Larimer J."/>
            <person name="McCowan C."/>
            <person name="Murphy C."/>
            <person name="Pearson M."/>
            <person name="Poon T.W."/>
            <person name="Priest M."/>
            <person name="Roberts A."/>
            <person name="Saif S."/>
            <person name="Shea T."/>
            <person name="Sisk P."/>
            <person name="Sykes S."/>
            <person name="Wortman J."/>
            <person name="Nusbaum C."/>
            <person name="Birren B."/>
        </authorList>
    </citation>
    <scope>NUCLEOTIDE SEQUENCE [LARGE SCALE GENOMIC DNA]</scope>
    <source>
        <strain evidence="1 2">CBS 119918</strain>
    </source>
</reference>
<comment type="caution">
    <text evidence="1">The sequence shown here is derived from an EMBL/GenBank/DDBJ whole genome shotgun (WGS) entry which is preliminary data.</text>
</comment>
<proteinExistence type="predicted"/>
<keyword evidence="2" id="KW-1185">Reference proteome</keyword>
<sequence>MRAFIVIPGIVDTEMLDPGFKVFAHDDVRLTGMLALWLMRPEADFLRGQMVSVNWDVDEMLAHQQAIKDEKLLQIKWHPVLPCGGGVGLS</sequence>
<protein>
    <submittedName>
        <fullName evidence="1">Uncharacterized protein</fullName>
    </submittedName>
</protein>
<evidence type="ECO:0000313" key="1">
    <source>
        <dbReference type="EMBL" id="KEF53380.1"/>
    </source>
</evidence>
<dbReference type="HOGENOM" id="CLU_2440858_0_0_1"/>
<dbReference type="Proteomes" id="UP000027920">
    <property type="component" value="Unassembled WGS sequence"/>
</dbReference>
<dbReference type="OrthoDB" id="1933717at2759"/>
<dbReference type="VEuPathDB" id="FungiDB:A1O9_10355"/>
<name>A0A072PCV2_9EURO</name>
<accession>A0A072PCV2</accession>
<organism evidence="1 2">
    <name type="scientific">Exophiala aquamarina CBS 119918</name>
    <dbReference type="NCBI Taxonomy" id="1182545"/>
    <lineage>
        <taxon>Eukaryota</taxon>
        <taxon>Fungi</taxon>
        <taxon>Dikarya</taxon>
        <taxon>Ascomycota</taxon>
        <taxon>Pezizomycotina</taxon>
        <taxon>Eurotiomycetes</taxon>
        <taxon>Chaetothyriomycetidae</taxon>
        <taxon>Chaetothyriales</taxon>
        <taxon>Herpotrichiellaceae</taxon>
        <taxon>Exophiala</taxon>
    </lineage>
</organism>
<dbReference type="EMBL" id="AMGV01000013">
    <property type="protein sequence ID" value="KEF53380.1"/>
    <property type="molecule type" value="Genomic_DNA"/>
</dbReference>
<gene>
    <name evidence="1" type="ORF">A1O9_10355</name>
</gene>
<evidence type="ECO:0000313" key="2">
    <source>
        <dbReference type="Proteomes" id="UP000027920"/>
    </source>
</evidence>
<dbReference type="RefSeq" id="XP_013255970.1">
    <property type="nucleotide sequence ID" value="XM_013400516.1"/>
</dbReference>